<evidence type="ECO:0000259" key="4">
    <source>
        <dbReference type="Pfam" id="PF07992"/>
    </source>
</evidence>
<dbReference type="EMBL" id="KN847323">
    <property type="protein sequence ID" value="KIW49935.1"/>
    <property type="molecule type" value="Genomic_DNA"/>
</dbReference>
<evidence type="ECO:0000256" key="3">
    <source>
        <dbReference type="ARBA" id="ARBA00023002"/>
    </source>
</evidence>
<dbReference type="Proteomes" id="UP000054342">
    <property type="component" value="Unassembled WGS sequence"/>
</dbReference>
<dbReference type="InterPro" id="IPR036188">
    <property type="entry name" value="FAD/NAD-bd_sf"/>
</dbReference>
<keyword evidence="1" id="KW-0285">Flavoprotein</keyword>
<sequence>MIAPLHHYDVVIVGSGIGGLAAAKTYLEPSPNTNLILLEARETLGGVWAKENCYDGLKTNNIIGTYEFSDFPMDAKYGIKDGRHIPGFAMHQYLTDFARHYDIFRRIRFNVRVNEVHKSDNGGWDLMTVSTPGHETEETIIYHTEKLIMCTGLASRANPVNIKGVEDFGKPVLNHSQMTVEADLLARDTDAEVITVVGASKTGYDAVHLFASQGKGVDWIVRESGGGGVWMSLRWVLMGPWRVLLEPTATMRFMSWFSPCIWGDFDGYGLLRRLLHGTWLGRLLVHKLWEKIRWDTVAVNRYRMDPCLAHLEPRECLFWSARVGILNYPTDIHDYVRSGQVKIYRKDISHLGSGTVNFVDGSRLRSDGLIAITGWRLVPGIKYTPEGIDASLGIPSAKYNPVESEYWRHLDRSADREITQRFPYLRNPPKAKLPFKQSVTPFRLYRGIAPPGLTVNQDQSLAFIKMVHSTSNFIIAEAQALWIYAYLNNKLPIERSQVFWNTALTSRFRKWRYPWGFSQWYPEFVYDAVPYADMLLSDLSLDRERKRRGKTGSLLREWFEGYTVHDYKGLNLEWKAQQLASPGVQMADGL</sequence>
<dbReference type="OrthoDB" id="2915840at2759"/>
<name>A0A0D2E5C7_9EURO</name>
<keyword evidence="3" id="KW-0560">Oxidoreductase</keyword>
<evidence type="ECO:0000256" key="2">
    <source>
        <dbReference type="ARBA" id="ARBA00022827"/>
    </source>
</evidence>
<gene>
    <name evidence="5" type="ORF">PV05_11566</name>
</gene>
<evidence type="ECO:0000313" key="6">
    <source>
        <dbReference type="Proteomes" id="UP000054342"/>
    </source>
</evidence>
<evidence type="ECO:0000256" key="1">
    <source>
        <dbReference type="ARBA" id="ARBA00022630"/>
    </source>
</evidence>
<accession>A0A0D2E5C7</accession>
<keyword evidence="2" id="KW-0274">FAD</keyword>
<keyword evidence="6" id="KW-1185">Reference proteome</keyword>
<protein>
    <recommendedName>
        <fullName evidence="4">FAD/NAD(P)-binding domain-containing protein</fullName>
    </recommendedName>
</protein>
<dbReference type="PANTHER" id="PTHR23023">
    <property type="entry name" value="DIMETHYLANILINE MONOOXYGENASE"/>
    <property type="match status" value="1"/>
</dbReference>
<reference evidence="5 6" key="1">
    <citation type="submission" date="2015-01" db="EMBL/GenBank/DDBJ databases">
        <title>The Genome Sequence of Exophiala xenobiotica CBS118157.</title>
        <authorList>
            <consortium name="The Broad Institute Genomics Platform"/>
            <person name="Cuomo C."/>
            <person name="de Hoog S."/>
            <person name="Gorbushina A."/>
            <person name="Stielow B."/>
            <person name="Teixiera M."/>
            <person name="Abouelleil A."/>
            <person name="Chapman S.B."/>
            <person name="Priest M."/>
            <person name="Young S.K."/>
            <person name="Wortman J."/>
            <person name="Nusbaum C."/>
            <person name="Birren B."/>
        </authorList>
    </citation>
    <scope>NUCLEOTIDE SEQUENCE [LARGE SCALE GENOMIC DNA]</scope>
    <source>
        <strain evidence="5 6">CBS 118157</strain>
    </source>
</reference>
<dbReference type="GO" id="GO:0016491">
    <property type="term" value="F:oxidoreductase activity"/>
    <property type="evidence" value="ECO:0007669"/>
    <property type="project" value="UniProtKB-KW"/>
</dbReference>
<organism evidence="5 6">
    <name type="scientific">Exophiala xenobiotica</name>
    <dbReference type="NCBI Taxonomy" id="348802"/>
    <lineage>
        <taxon>Eukaryota</taxon>
        <taxon>Fungi</taxon>
        <taxon>Dikarya</taxon>
        <taxon>Ascomycota</taxon>
        <taxon>Pezizomycotina</taxon>
        <taxon>Eurotiomycetes</taxon>
        <taxon>Chaetothyriomycetidae</taxon>
        <taxon>Chaetothyriales</taxon>
        <taxon>Herpotrichiellaceae</taxon>
        <taxon>Exophiala</taxon>
    </lineage>
</organism>
<dbReference type="SUPFAM" id="SSF51905">
    <property type="entry name" value="FAD/NAD(P)-binding domain"/>
    <property type="match status" value="1"/>
</dbReference>
<proteinExistence type="predicted"/>
<dbReference type="AlphaFoldDB" id="A0A0D2E5C7"/>
<dbReference type="GeneID" id="25333474"/>
<dbReference type="Gene3D" id="3.50.50.60">
    <property type="entry name" value="FAD/NAD(P)-binding domain"/>
    <property type="match status" value="1"/>
</dbReference>
<dbReference type="RefSeq" id="XP_013310519.1">
    <property type="nucleotide sequence ID" value="XM_013455065.1"/>
</dbReference>
<dbReference type="InterPro" id="IPR023753">
    <property type="entry name" value="FAD/NAD-binding_dom"/>
</dbReference>
<dbReference type="PRINTS" id="PR00411">
    <property type="entry name" value="PNDRDTASEI"/>
</dbReference>
<feature type="domain" description="FAD/NAD(P)-binding" evidence="4">
    <location>
        <begin position="8"/>
        <end position="222"/>
    </location>
</feature>
<dbReference type="Pfam" id="PF07992">
    <property type="entry name" value="Pyr_redox_2"/>
    <property type="match status" value="1"/>
</dbReference>
<evidence type="ECO:0000313" key="5">
    <source>
        <dbReference type="EMBL" id="KIW49935.1"/>
    </source>
</evidence>
<dbReference type="HOGENOM" id="CLU_019225_1_0_1"/>
<dbReference type="InterPro" id="IPR050346">
    <property type="entry name" value="FMO-like"/>
</dbReference>